<evidence type="ECO:0000259" key="1">
    <source>
        <dbReference type="Pfam" id="PF02627"/>
    </source>
</evidence>
<evidence type="ECO:0000313" key="3">
    <source>
        <dbReference type="Proteomes" id="UP001241072"/>
    </source>
</evidence>
<proteinExistence type="predicted"/>
<sequence length="187" mass="20009">MSILRTIPEDEATGLVAELYAEDIADLGYVPTYTKAMALNPEAVKAFSALAGAIARPLGMRNYELVTLAAAEALGSDMCRLAHSRKSLKYMSADEVVAIARDYRAAGLSEAEVAMMDYAAKLSRDAETMSDADSERLRELGFDDAQIVNITLAAGLRNLYSRSLHALAVELDVPPGLPAGVLEAVRS</sequence>
<organism evidence="2 3">
    <name type="scientific">Antiquaquibacter soli</name>
    <dbReference type="NCBI Taxonomy" id="3064523"/>
    <lineage>
        <taxon>Bacteria</taxon>
        <taxon>Bacillati</taxon>
        <taxon>Actinomycetota</taxon>
        <taxon>Actinomycetes</taxon>
        <taxon>Micrococcales</taxon>
        <taxon>Microbacteriaceae</taxon>
        <taxon>Antiquaquibacter</taxon>
    </lineage>
</organism>
<feature type="domain" description="Carboxymuconolactone decarboxylase-like" evidence="1">
    <location>
        <begin position="41"/>
        <end position="120"/>
    </location>
</feature>
<keyword evidence="3" id="KW-1185">Reference proteome</keyword>
<dbReference type="SUPFAM" id="SSF69118">
    <property type="entry name" value="AhpD-like"/>
    <property type="match status" value="1"/>
</dbReference>
<dbReference type="InterPro" id="IPR003779">
    <property type="entry name" value="CMD-like"/>
</dbReference>
<protein>
    <submittedName>
        <fullName evidence="2">Carboxymuconolactone decarboxylase family protein</fullName>
    </submittedName>
</protein>
<gene>
    <name evidence="2" type="ORF">Q5716_03530</name>
</gene>
<accession>A0ABT9BJU5</accession>
<dbReference type="Gene3D" id="1.20.1290.10">
    <property type="entry name" value="AhpD-like"/>
    <property type="match status" value="1"/>
</dbReference>
<dbReference type="PANTHER" id="PTHR35446">
    <property type="entry name" value="SI:CH211-175M2.5"/>
    <property type="match status" value="1"/>
</dbReference>
<dbReference type="RefSeq" id="WP_305001706.1">
    <property type="nucleotide sequence ID" value="NZ_JAUQUB010000001.1"/>
</dbReference>
<dbReference type="Pfam" id="PF02627">
    <property type="entry name" value="CMD"/>
    <property type="match status" value="1"/>
</dbReference>
<dbReference type="InterPro" id="IPR029032">
    <property type="entry name" value="AhpD-like"/>
</dbReference>
<dbReference type="Proteomes" id="UP001241072">
    <property type="component" value="Unassembled WGS sequence"/>
</dbReference>
<name>A0ABT9BJU5_9MICO</name>
<dbReference type="PANTHER" id="PTHR35446:SF2">
    <property type="entry name" value="CARBOXYMUCONOLACTONE DECARBOXYLASE-LIKE DOMAIN-CONTAINING PROTEIN"/>
    <property type="match status" value="1"/>
</dbReference>
<reference evidence="2 3" key="1">
    <citation type="submission" date="2023-07" db="EMBL/GenBank/DDBJ databases">
        <title>Protaetiibacter sp. nov WY-16 isolated from soil.</title>
        <authorList>
            <person name="Liu B."/>
            <person name="Wan Y."/>
        </authorList>
    </citation>
    <scope>NUCLEOTIDE SEQUENCE [LARGE SCALE GENOMIC DNA]</scope>
    <source>
        <strain evidence="2 3">WY-16</strain>
    </source>
</reference>
<comment type="caution">
    <text evidence="2">The sequence shown here is derived from an EMBL/GenBank/DDBJ whole genome shotgun (WGS) entry which is preliminary data.</text>
</comment>
<dbReference type="EMBL" id="JAUQUB010000001">
    <property type="protein sequence ID" value="MDO7881293.1"/>
    <property type="molecule type" value="Genomic_DNA"/>
</dbReference>
<evidence type="ECO:0000313" key="2">
    <source>
        <dbReference type="EMBL" id="MDO7881293.1"/>
    </source>
</evidence>